<organism evidence="3">
    <name type="scientific">Brachypodium distachyon</name>
    <name type="common">Purple false brome</name>
    <name type="synonym">Trachynia distachya</name>
    <dbReference type="NCBI Taxonomy" id="15368"/>
    <lineage>
        <taxon>Eukaryota</taxon>
        <taxon>Viridiplantae</taxon>
        <taxon>Streptophyta</taxon>
        <taxon>Embryophyta</taxon>
        <taxon>Tracheophyta</taxon>
        <taxon>Spermatophyta</taxon>
        <taxon>Magnoliopsida</taxon>
        <taxon>Liliopsida</taxon>
        <taxon>Poales</taxon>
        <taxon>Poaceae</taxon>
        <taxon>BOP clade</taxon>
        <taxon>Pooideae</taxon>
        <taxon>Stipodae</taxon>
        <taxon>Brachypodieae</taxon>
        <taxon>Brachypodium</taxon>
    </lineage>
</organism>
<dbReference type="EnsemblPlants" id="KQK24077">
    <property type="protein sequence ID" value="KQK24077"/>
    <property type="gene ID" value="BRADI_1g78014v3"/>
</dbReference>
<dbReference type="PROSITE" id="PS50089">
    <property type="entry name" value="ZF_RING_2"/>
    <property type="match status" value="1"/>
</dbReference>
<dbReference type="Gramene" id="KQK24077">
    <property type="protein sequence ID" value="KQK24077"/>
    <property type="gene ID" value="BRADI_1g78014v3"/>
</dbReference>
<dbReference type="GO" id="GO:0005634">
    <property type="term" value="C:nucleus"/>
    <property type="evidence" value="ECO:0007669"/>
    <property type="project" value="InterPro"/>
</dbReference>
<keyword evidence="1" id="KW-0862">Zinc</keyword>
<dbReference type="SUPFAM" id="SSF57850">
    <property type="entry name" value="RING/U-box"/>
    <property type="match status" value="1"/>
</dbReference>
<keyword evidence="5" id="KW-1185">Reference proteome</keyword>
<evidence type="ECO:0000313" key="4">
    <source>
        <dbReference type="EnsemblPlants" id="KQK24077"/>
    </source>
</evidence>
<dbReference type="Gene3D" id="3.30.40.10">
    <property type="entry name" value="Zinc/RING finger domain, C3HC4 (zinc finger)"/>
    <property type="match status" value="1"/>
</dbReference>
<dbReference type="InterPro" id="IPR013083">
    <property type="entry name" value="Znf_RING/FYVE/PHD"/>
</dbReference>
<accession>A0A0Q3HN16</accession>
<keyword evidence="1" id="KW-0863">Zinc-finger</keyword>
<evidence type="ECO:0000313" key="3">
    <source>
        <dbReference type="EMBL" id="KQK24077.1"/>
    </source>
</evidence>
<dbReference type="InParanoid" id="A0A0Q3HN16"/>
<dbReference type="STRING" id="15368.A0A0Q3HN16"/>
<dbReference type="Proteomes" id="UP000008810">
    <property type="component" value="Chromosome 1"/>
</dbReference>
<reference evidence="3 4" key="1">
    <citation type="journal article" date="2010" name="Nature">
        <title>Genome sequencing and analysis of the model grass Brachypodium distachyon.</title>
        <authorList>
            <consortium name="International Brachypodium Initiative"/>
        </authorList>
    </citation>
    <scope>NUCLEOTIDE SEQUENCE [LARGE SCALE GENOMIC DNA]</scope>
    <source>
        <strain evidence="3 4">Bd21</strain>
    </source>
</reference>
<reference evidence="4" key="3">
    <citation type="submission" date="2018-08" db="UniProtKB">
        <authorList>
            <consortium name="EnsemblPlants"/>
        </authorList>
    </citation>
    <scope>IDENTIFICATION</scope>
    <source>
        <strain evidence="4">cv. Bd21</strain>
    </source>
</reference>
<dbReference type="PANTHER" id="PTHR16047:SF14">
    <property type="entry name" value="RING-TYPE DOMAIN-CONTAINING PROTEIN"/>
    <property type="match status" value="1"/>
</dbReference>
<evidence type="ECO:0000259" key="2">
    <source>
        <dbReference type="PROSITE" id="PS50089"/>
    </source>
</evidence>
<dbReference type="InterPro" id="IPR037381">
    <property type="entry name" value="RFWD3"/>
</dbReference>
<sequence>MGEPAAAGGFEYDIQLTTPPPPPSCPICMDPWTCNSDHRICCIPCGQVYGRSCLETWLHRSGPHSAECPQCGAEFCRDVIINLYAPGNLRDGCCRIQVRPLSSGVLL</sequence>
<proteinExistence type="predicted"/>
<dbReference type="GO" id="GO:0004842">
    <property type="term" value="F:ubiquitin-protein transferase activity"/>
    <property type="evidence" value="ECO:0007669"/>
    <property type="project" value="InterPro"/>
</dbReference>
<feature type="domain" description="RING-type" evidence="2">
    <location>
        <begin position="25"/>
        <end position="71"/>
    </location>
</feature>
<gene>
    <name evidence="3" type="ORF">BRADI_1g78014v3</name>
</gene>
<dbReference type="PANTHER" id="PTHR16047">
    <property type="entry name" value="RFWD3 PROTEIN"/>
    <property type="match status" value="1"/>
</dbReference>
<dbReference type="AlphaFoldDB" id="A0A0Q3HN16"/>
<keyword evidence="1" id="KW-0479">Metal-binding</keyword>
<name>A0A0Q3HN16_BRADI</name>
<dbReference type="GO" id="GO:0016567">
    <property type="term" value="P:protein ubiquitination"/>
    <property type="evidence" value="ECO:0007669"/>
    <property type="project" value="InterPro"/>
</dbReference>
<reference evidence="3" key="2">
    <citation type="submission" date="2017-06" db="EMBL/GenBank/DDBJ databases">
        <title>WGS assembly of Brachypodium distachyon.</title>
        <authorList>
            <consortium name="The International Brachypodium Initiative"/>
            <person name="Lucas S."/>
            <person name="Harmon-Smith M."/>
            <person name="Lail K."/>
            <person name="Tice H."/>
            <person name="Grimwood J."/>
            <person name="Bruce D."/>
            <person name="Barry K."/>
            <person name="Shu S."/>
            <person name="Lindquist E."/>
            <person name="Wang M."/>
            <person name="Pitluck S."/>
            <person name="Vogel J.P."/>
            <person name="Garvin D.F."/>
            <person name="Mockler T.C."/>
            <person name="Schmutz J."/>
            <person name="Rokhsar D."/>
            <person name="Bevan M.W."/>
        </authorList>
    </citation>
    <scope>NUCLEOTIDE SEQUENCE</scope>
    <source>
        <strain evidence="3">Bd21</strain>
    </source>
</reference>
<dbReference type="InterPro" id="IPR001841">
    <property type="entry name" value="Znf_RING"/>
</dbReference>
<protein>
    <recommendedName>
        <fullName evidence="2">RING-type domain-containing protein</fullName>
    </recommendedName>
</protein>
<dbReference type="OrthoDB" id="642539at2759"/>
<dbReference type="GO" id="GO:0036297">
    <property type="term" value="P:interstrand cross-link repair"/>
    <property type="evidence" value="ECO:0007669"/>
    <property type="project" value="InterPro"/>
</dbReference>
<evidence type="ECO:0000256" key="1">
    <source>
        <dbReference type="PROSITE-ProRule" id="PRU00175"/>
    </source>
</evidence>
<dbReference type="GO" id="GO:0008270">
    <property type="term" value="F:zinc ion binding"/>
    <property type="evidence" value="ECO:0007669"/>
    <property type="project" value="UniProtKB-KW"/>
</dbReference>
<dbReference type="EMBL" id="CM000880">
    <property type="protein sequence ID" value="KQK24077.1"/>
    <property type="molecule type" value="Genomic_DNA"/>
</dbReference>
<evidence type="ECO:0000313" key="5">
    <source>
        <dbReference type="Proteomes" id="UP000008810"/>
    </source>
</evidence>